<evidence type="ECO:0000313" key="1">
    <source>
        <dbReference type="EMBL" id="EEF42811.1"/>
    </source>
</evidence>
<reference evidence="2" key="1">
    <citation type="journal article" date="2010" name="Nat. Biotechnol.">
        <title>Draft genome sequence of the oilseed species Ricinus communis.</title>
        <authorList>
            <person name="Chan A.P."/>
            <person name="Crabtree J."/>
            <person name="Zhao Q."/>
            <person name="Lorenzi H."/>
            <person name="Orvis J."/>
            <person name="Puiu D."/>
            <person name="Melake-Berhan A."/>
            <person name="Jones K.M."/>
            <person name="Redman J."/>
            <person name="Chen G."/>
            <person name="Cahoon E.B."/>
            <person name="Gedil M."/>
            <person name="Stanke M."/>
            <person name="Haas B.J."/>
            <person name="Wortman J.R."/>
            <person name="Fraser-Liggett C.M."/>
            <person name="Ravel J."/>
            <person name="Rabinowicz P.D."/>
        </authorList>
    </citation>
    <scope>NUCLEOTIDE SEQUENCE [LARGE SCALE GENOMIC DNA]</scope>
    <source>
        <strain evidence="2">cv. Hale</strain>
    </source>
</reference>
<evidence type="ECO:0000313" key="2">
    <source>
        <dbReference type="Proteomes" id="UP000008311"/>
    </source>
</evidence>
<dbReference type="AlphaFoldDB" id="B9S0P3"/>
<dbReference type="InParanoid" id="B9S0P3"/>
<protein>
    <submittedName>
        <fullName evidence="1">Uncharacterized protein</fullName>
    </submittedName>
</protein>
<keyword evidence="2" id="KW-1185">Reference proteome</keyword>
<accession>B9S0P3</accession>
<proteinExistence type="predicted"/>
<organism evidence="1 2">
    <name type="scientific">Ricinus communis</name>
    <name type="common">Castor bean</name>
    <dbReference type="NCBI Taxonomy" id="3988"/>
    <lineage>
        <taxon>Eukaryota</taxon>
        <taxon>Viridiplantae</taxon>
        <taxon>Streptophyta</taxon>
        <taxon>Embryophyta</taxon>
        <taxon>Tracheophyta</taxon>
        <taxon>Spermatophyta</taxon>
        <taxon>Magnoliopsida</taxon>
        <taxon>eudicotyledons</taxon>
        <taxon>Gunneridae</taxon>
        <taxon>Pentapetalae</taxon>
        <taxon>rosids</taxon>
        <taxon>fabids</taxon>
        <taxon>Malpighiales</taxon>
        <taxon>Euphorbiaceae</taxon>
        <taxon>Acalyphoideae</taxon>
        <taxon>Acalypheae</taxon>
        <taxon>Ricinus</taxon>
    </lineage>
</organism>
<sequence length="117" mass="13280">MAGQDGTELAPPLTDRIMCSLSNYKLLITSLDGGIVCSQLQILNNNSRGSIIIYIIQFLTLQKYRLDFRDNVPNQSLVFICRRNNLQSKKRSLDDLLLSIIRAHQSKTQQMLKIGLD</sequence>
<gene>
    <name evidence="1" type="ORF">RCOM_1693110</name>
</gene>
<dbReference type="EMBL" id="EQ973838">
    <property type="protein sequence ID" value="EEF42811.1"/>
    <property type="molecule type" value="Genomic_DNA"/>
</dbReference>
<dbReference type="Proteomes" id="UP000008311">
    <property type="component" value="Unassembled WGS sequence"/>
</dbReference>
<name>B9S0P3_RICCO</name>